<evidence type="ECO:0008006" key="4">
    <source>
        <dbReference type="Google" id="ProtNLM"/>
    </source>
</evidence>
<keyword evidence="3" id="KW-1185">Reference proteome</keyword>
<organism evidence="2 3">
    <name type="scientific">Rhamnusium bicolor</name>
    <dbReference type="NCBI Taxonomy" id="1586634"/>
    <lineage>
        <taxon>Eukaryota</taxon>
        <taxon>Metazoa</taxon>
        <taxon>Ecdysozoa</taxon>
        <taxon>Arthropoda</taxon>
        <taxon>Hexapoda</taxon>
        <taxon>Insecta</taxon>
        <taxon>Pterygota</taxon>
        <taxon>Neoptera</taxon>
        <taxon>Endopterygota</taxon>
        <taxon>Coleoptera</taxon>
        <taxon>Polyphaga</taxon>
        <taxon>Cucujiformia</taxon>
        <taxon>Chrysomeloidea</taxon>
        <taxon>Cerambycidae</taxon>
        <taxon>Lepturinae</taxon>
        <taxon>Rhagiini</taxon>
        <taxon>Rhamnusium</taxon>
    </lineage>
</organism>
<dbReference type="InterPro" id="IPR018159">
    <property type="entry name" value="Spectrin/alpha-actinin"/>
</dbReference>
<dbReference type="PANTHER" id="PTHR11915">
    <property type="entry name" value="SPECTRIN/FILAMIN RELATED CYTOSKELETAL PROTEIN"/>
    <property type="match status" value="1"/>
</dbReference>
<evidence type="ECO:0000256" key="1">
    <source>
        <dbReference type="ARBA" id="ARBA00022737"/>
    </source>
</evidence>
<reference evidence="2" key="1">
    <citation type="journal article" date="2023" name="Insect Mol. Biol.">
        <title>Genome sequencing provides insights into the evolution of gene families encoding plant cell wall-degrading enzymes in longhorned beetles.</title>
        <authorList>
            <person name="Shin N.R."/>
            <person name="Okamura Y."/>
            <person name="Kirsch R."/>
            <person name="Pauchet Y."/>
        </authorList>
    </citation>
    <scope>NUCLEOTIDE SEQUENCE</scope>
    <source>
        <strain evidence="2">RBIC_L_NR</strain>
    </source>
</reference>
<protein>
    <recommendedName>
        <fullName evidence="4">Alpha-spectrin</fullName>
    </recommendedName>
</protein>
<sequence length="97" mass="11103">MKFRKQDLEDSLQAHQYYADANEAESWMKEKEPIVSNTDYGKDEDSSEALLKKHEALMSDLTAFGNTIEALKEQARNCRVSEISFCNAVFLSFLSMN</sequence>
<evidence type="ECO:0000313" key="3">
    <source>
        <dbReference type="Proteomes" id="UP001162156"/>
    </source>
</evidence>
<dbReference type="GO" id="GO:0005737">
    <property type="term" value="C:cytoplasm"/>
    <property type="evidence" value="ECO:0007669"/>
    <property type="project" value="UniProtKB-ARBA"/>
</dbReference>
<name>A0AAV8ZC76_9CUCU</name>
<accession>A0AAV8ZC76</accession>
<dbReference type="Gene3D" id="1.20.58.60">
    <property type="match status" value="1"/>
</dbReference>
<dbReference type="SMART" id="SM00150">
    <property type="entry name" value="SPEC"/>
    <property type="match status" value="1"/>
</dbReference>
<dbReference type="Proteomes" id="UP001162156">
    <property type="component" value="Unassembled WGS sequence"/>
</dbReference>
<dbReference type="CDD" id="cd00176">
    <property type="entry name" value="SPEC"/>
    <property type="match status" value="1"/>
</dbReference>
<keyword evidence="1" id="KW-0677">Repeat</keyword>
<dbReference type="Pfam" id="PF00435">
    <property type="entry name" value="Spectrin"/>
    <property type="match status" value="1"/>
</dbReference>
<comment type="caution">
    <text evidence="2">The sequence shown here is derived from an EMBL/GenBank/DDBJ whole genome shotgun (WGS) entry which is preliminary data.</text>
</comment>
<dbReference type="InterPro" id="IPR002017">
    <property type="entry name" value="Spectrin_repeat"/>
</dbReference>
<evidence type="ECO:0000313" key="2">
    <source>
        <dbReference type="EMBL" id="KAJ8962000.1"/>
    </source>
</evidence>
<proteinExistence type="predicted"/>
<dbReference type="EMBL" id="JANEYF010001596">
    <property type="protein sequence ID" value="KAJ8962000.1"/>
    <property type="molecule type" value="Genomic_DNA"/>
</dbReference>
<gene>
    <name evidence="2" type="ORF">NQ314_005782</name>
</gene>
<dbReference type="SUPFAM" id="SSF46966">
    <property type="entry name" value="Spectrin repeat"/>
    <property type="match status" value="1"/>
</dbReference>
<dbReference type="AlphaFoldDB" id="A0AAV8ZC76"/>